<dbReference type="RefSeq" id="XP_033450573.1">
    <property type="nucleotide sequence ID" value="XM_033589755.1"/>
</dbReference>
<protein>
    <recommendedName>
        <fullName evidence="4">Myb-like domain-containing protein</fullName>
    </recommendedName>
</protein>
<accession>A0A6A5RPJ5</accession>
<feature type="region of interest" description="Disordered" evidence="1">
    <location>
        <begin position="81"/>
        <end position="143"/>
    </location>
</feature>
<evidence type="ECO:0000313" key="2">
    <source>
        <dbReference type="EMBL" id="KAF1930325.1"/>
    </source>
</evidence>
<dbReference type="OrthoDB" id="3796724at2759"/>
<evidence type="ECO:0000313" key="3">
    <source>
        <dbReference type="Proteomes" id="UP000800082"/>
    </source>
</evidence>
<sequence>MSDTDPKTPSKGGAAAAATGAAWTDTERMAYLIVIAEHALEAPIESKISQAPVPGGRNVNACRKIIKKLKDRLKDDIENIKAGRPVVSSVDGDTAATPGKATPRKRKTDSGEDGDASPKKKATPRKMKSEATVKDEEEVNGEV</sequence>
<organism evidence="2 3">
    <name type="scientific">Didymella exigua CBS 183.55</name>
    <dbReference type="NCBI Taxonomy" id="1150837"/>
    <lineage>
        <taxon>Eukaryota</taxon>
        <taxon>Fungi</taxon>
        <taxon>Dikarya</taxon>
        <taxon>Ascomycota</taxon>
        <taxon>Pezizomycotina</taxon>
        <taxon>Dothideomycetes</taxon>
        <taxon>Pleosporomycetidae</taxon>
        <taxon>Pleosporales</taxon>
        <taxon>Pleosporineae</taxon>
        <taxon>Didymellaceae</taxon>
        <taxon>Didymella</taxon>
    </lineage>
</organism>
<feature type="compositionally biased region" description="Low complexity" evidence="1">
    <location>
        <begin position="12"/>
        <end position="21"/>
    </location>
</feature>
<keyword evidence="3" id="KW-1185">Reference proteome</keyword>
<proteinExistence type="predicted"/>
<dbReference type="AlphaFoldDB" id="A0A6A5RPJ5"/>
<evidence type="ECO:0008006" key="4">
    <source>
        <dbReference type="Google" id="ProtNLM"/>
    </source>
</evidence>
<dbReference type="EMBL" id="ML978963">
    <property type="protein sequence ID" value="KAF1930325.1"/>
    <property type="molecule type" value="Genomic_DNA"/>
</dbReference>
<dbReference type="GeneID" id="54347403"/>
<reference evidence="2" key="1">
    <citation type="journal article" date="2020" name="Stud. Mycol.">
        <title>101 Dothideomycetes genomes: a test case for predicting lifestyles and emergence of pathogens.</title>
        <authorList>
            <person name="Haridas S."/>
            <person name="Albert R."/>
            <person name="Binder M."/>
            <person name="Bloem J."/>
            <person name="Labutti K."/>
            <person name="Salamov A."/>
            <person name="Andreopoulos B."/>
            <person name="Baker S."/>
            <person name="Barry K."/>
            <person name="Bills G."/>
            <person name="Bluhm B."/>
            <person name="Cannon C."/>
            <person name="Castanera R."/>
            <person name="Culley D."/>
            <person name="Daum C."/>
            <person name="Ezra D."/>
            <person name="Gonzalez J."/>
            <person name="Henrissat B."/>
            <person name="Kuo A."/>
            <person name="Liang C."/>
            <person name="Lipzen A."/>
            <person name="Lutzoni F."/>
            <person name="Magnuson J."/>
            <person name="Mondo S."/>
            <person name="Nolan M."/>
            <person name="Ohm R."/>
            <person name="Pangilinan J."/>
            <person name="Park H.-J."/>
            <person name="Ramirez L."/>
            <person name="Alfaro M."/>
            <person name="Sun H."/>
            <person name="Tritt A."/>
            <person name="Yoshinaga Y."/>
            <person name="Zwiers L.-H."/>
            <person name="Turgeon B."/>
            <person name="Goodwin S."/>
            <person name="Spatafora J."/>
            <person name="Crous P."/>
            <person name="Grigoriev I."/>
        </authorList>
    </citation>
    <scope>NUCLEOTIDE SEQUENCE</scope>
    <source>
        <strain evidence="2">CBS 183.55</strain>
    </source>
</reference>
<feature type="region of interest" description="Disordered" evidence="1">
    <location>
        <begin position="1"/>
        <end position="21"/>
    </location>
</feature>
<gene>
    <name evidence="2" type="ORF">M421DRAFT_371447</name>
</gene>
<name>A0A6A5RPJ5_9PLEO</name>
<dbReference type="Proteomes" id="UP000800082">
    <property type="component" value="Unassembled WGS sequence"/>
</dbReference>
<evidence type="ECO:0000256" key="1">
    <source>
        <dbReference type="SAM" id="MobiDB-lite"/>
    </source>
</evidence>